<comment type="caution">
    <text evidence="5">The sequence shown here is derived from an EMBL/GenBank/DDBJ whole genome shotgun (WGS) entry which is preliminary data.</text>
</comment>
<keyword evidence="3" id="KW-0812">Transmembrane</keyword>
<dbReference type="InterPro" id="IPR043128">
    <property type="entry name" value="Rev_trsase/Diguanyl_cyclase"/>
</dbReference>
<name>A0A5C8Z1H9_9GAMM</name>
<reference evidence="5 6" key="1">
    <citation type="submission" date="2019-07" db="EMBL/GenBank/DDBJ databases">
        <title>Reinekea sp. strain SSH23 genome sequencing and assembly.</title>
        <authorList>
            <person name="Kim I."/>
        </authorList>
    </citation>
    <scope>NUCLEOTIDE SEQUENCE [LARGE SCALE GENOMIC DNA]</scope>
    <source>
        <strain evidence="5 6">SSH23</strain>
    </source>
</reference>
<evidence type="ECO:0000256" key="3">
    <source>
        <dbReference type="SAM" id="Phobius"/>
    </source>
</evidence>
<feature type="transmembrane region" description="Helical" evidence="3">
    <location>
        <begin position="9"/>
        <end position="28"/>
    </location>
</feature>
<evidence type="ECO:0000313" key="5">
    <source>
        <dbReference type="EMBL" id="TXR51377.1"/>
    </source>
</evidence>
<dbReference type="GO" id="GO:0052621">
    <property type="term" value="F:diguanylate cyclase activity"/>
    <property type="evidence" value="ECO:0007669"/>
    <property type="project" value="UniProtKB-EC"/>
</dbReference>
<proteinExistence type="predicted"/>
<dbReference type="RefSeq" id="WP_147714872.1">
    <property type="nucleotide sequence ID" value="NZ_VKAD01000003.1"/>
</dbReference>
<sequence length="408" mass="44904">MRFKANKTLYILPLVTLLLATALVFYHQRFSSTVHEALLLLPYALAAVAVWLSVQFSKRQLLISVLISITSYAIIQLKLQQPLSLPSVLIAYSLLSLWVPICLLINLLVKENGLMATSSKIVYGLIALVTLIIIILYNSSSESLLIWIQQYFAPKPTTFFILSWNALFITLGCLIISLLLFIVKQTAVSLSLVLILVTNTLPLMLLNIDFISTSYLSAAMIITLFACIKTSHELAYRDQLTGLLGRRALFEQLASISGRYTIAMVDIDHFKKFNDTYGHDVGDDVLALVAAKISEVGGKGLAYRYGGEEFTLLFPGKDASEAAPFLEEVCSSVANTPFYVRNKTARKNSSAEHRSKGNNTSKTVKITVSIGGATKPSGRIEPEKVLKLADKALYKAKDSGRNQVKLSG</sequence>
<evidence type="ECO:0000313" key="6">
    <source>
        <dbReference type="Proteomes" id="UP000321764"/>
    </source>
</evidence>
<feature type="domain" description="GGDEF" evidence="4">
    <location>
        <begin position="258"/>
        <end position="408"/>
    </location>
</feature>
<dbReference type="Pfam" id="PF00990">
    <property type="entry name" value="GGDEF"/>
    <property type="match status" value="2"/>
</dbReference>
<feature type="transmembrane region" description="Helical" evidence="3">
    <location>
        <begin position="187"/>
        <end position="204"/>
    </location>
</feature>
<accession>A0A5C8Z1H9</accession>
<dbReference type="InterPro" id="IPR000160">
    <property type="entry name" value="GGDEF_dom"/>
</dbReference>
<dbReference type="SUPFAM" id="SSF55073">
    <property type="entry name" value="Nucleotide cyclase"/>
    <property type="match status" value="1"/>
</dbReference>
<dbReference type="EMBL" id="VKAD01000003">
    <property type="protein sequence ID" value="TXR51377.1"/>
    <property type="molecule type" value="Genomic_DNA"/>
</dbReference>
<dbReference type="CDD" id="cd01949">
    <property type="entry name" value="GGDEF"/>
    <property type="match status" value="1"/>
</dbReference>
<dbReference type="EC" id="2.7.7.65" evidence="1"/>
<dbReference type="PANTHER" id="PTHR45138:SF9">
    <property type="entry name" value="DIGUANYLATE CYCLASE DGCM-RELATED"/>
    <property type="match status" value="1"/>
</dbReference>
<dbReference type="SMART" id="SM00267">
    <property type="entry name" value="GGDEF"/>
    <property type="match status" value="1"/>
</dbReference>
<organism evidence="5 6">
    <name type="scientific">Reinekea thalattae</name>
    <dbReference type="NCBI Taxonomy" id="2593301"/>
    <lineage>
        <taxon>Bacteria</taxon>
        <taxon>Pseudomonadati</taxon>
        <taxon>Pseudomonadota</taxon>
        <taxon>Gammaproteobacteria</taxon>
        <taxon>Oceanospirillales</taxon>
        <taxon>Saccharospirillaceae</taxon>
        <taxon>Reinekea</taxon>
    </lineage>
</organism>
<feature type="transmembrane region" description="Helical" evidence="3">
    <location>
        <begin position="89"/>
        <end position="109"/>
    </location>
</feature>
<dbReference type="InterPro" id="IPR029787">
    <property type="entry name" value="Nucleotide_cyclase"/>
</dbReference>
<evidence type="ECO:0000256" key="2">
    <source>
        <dbReference type="ARBA" id="ARBA00034247"/>
    </source>
</evidence>
<dbReference type="PANTHER" id="PTHR45138">
    <property type="entry name" value="REGULATORY COMPONENTS OF SENSORY TRANSDUCTION SYSTEM"/>
    <property type="match status" value="1"/>
</dbReference>
<dbReference type="InterPro" id="IPR050469">
    <property type="entry name" value="Diguanylate_Cyclase"/>
</dbReference>
<keyword evidence="6" id="KW-1185">Reference proteome</keyword>
<dbReference type="GO" id="GO:0043709">
    <property type="term" value="P:cell adhesion involved in single-species biofilm formation"/>
    <property type="evidence" value="ECO:0007669"/>
    <property type="project" value="TreeGrafter"/>
</dbReference>
<keyword evidence="3" id="KW-1133">Transmembrane helix</keyword>
<dbReference type="AlphaFoldDB" id="A0A5C8Z1H9"/>
<evidence type="ECO:0000259" key="4">
    <source>
        <dbReference type="PROSITE" id="PS50887"/>
    </source>
</evidence>
<dbReference type="Proteomes" id="UP000321764">
    <property type="component" value="Unassembled WGS sequence"/>
</dbReference>
<feature type="transmembrane region" description="Helical" evidence="3">
    <location>
        <begin position="159"/>
        <end position="180"/>
    </location>
</feature>
<dbReference type="GO" id="GO:1902201">
    <property type="term" value="P:negative regulation of bacterial-type flagellum-dependent cell motility"/>
    <property type="evidence" value="ECO:0007669"/>
    <property type="project" value="TreeGrafter"/>
</dbReference>
<evidence type="ECO:0000256" key="1">
    <source>
        <dbReference type="ARBA" id="ARBA00012528"/>
    </source>
</evidence>
<comment type="catalytic activity">
    <reaction evidence="2">
        <text>2 GTP = 3',3'-c-di-GMP + 2 diphosphate</text>
        <dbReference type="Rhea" id="RHEA:24898"/>
        <dbReference type="ChEBI" id="CHEBI:33019"/>
        <dbReference type="ChEBI" id="CHEBI:37565"/>
        <dbReference type="ChEBI" id="CHEBI:58805"/>
        <dbReference type="EC" id="2.7.7.65"/>
    </reaction>
</comment>
<dbReference type="NCBIfam" id="TIGR00254">
    <property type="entry name" value="GGDEF"/>
    <property type="match status" value="1"/>
</dbReference>
<dbReference type="Gene3D" id="3.30.70.270">
    <property type="match status" value="1"/>
</dbReference>
<feature type="transmembrane region" description="Helical" evidence="3">
    <location>
        <begin position="61"/>
        <end position="77"/>
    </location>
</feature>
<feature type="transmembrane region" description="Helical" evidence="3">
    <location>
        <begin position="34"/>
        <end position="54"/>
    </location>
</feature>
<dbReference type="PROSITE" id="PS50887">
    <property type="entry name" value="GGDEF"/>
    <property type="match status" value="1"/>
</dbReference>
<keyword evidence="3" id="KW-0472">Membrane</keyword>
<dbReference type="OrthoDB" id="9812260at2"/>
<feature type="transmembrane region" description="Helical" evidence="3">
    <location>
        <begin position="121"/>
        <end position="139"/>
    </location>
</feature>
<dbReference type="GO" id="GO:0005886">
    <property type="term" value="C:plasma membrane"/>
    <property type="evidence" value="ECO:0007669"/>
    <property type="project" value="TreeGrafter"/>
</dbReference>
<gene>
    <name evidence="5" type="ORF">FME95_12670</name>
</gene>
<protein>
    <recommendedName>
        <fullName evidence="1">diguanylate cyclase</fullName>
        <ecNumber evidence="1">2.7.7.65</ecNumber>
    </recommendedName>
</protein>